<gene>
    <name evidence="5" type="ORF">SGFS_097700</name>
</gene>
<dbReference type="Gene3D" id="3.20.20.60">
    <property type="entry name" value="Phosphoenolpyruvate-binding domains"/>
    <property type="match status" value="1"/>
</dbReference>
<reference evidence="5 6" key="2">
    <citation type="journal article" date="2023" name="ChemBioChem">
        <title>Acyltransferase Domain Exchange between Two Independent Type I Polyketide Synthases in the Same Producer Strain of Macrolide Antibiotics.</title>
        <authorList>
            <person name="Kudo F."/>
            <person name="Kishikawa K."/>
            <person name="Tsuboi K."/>
            <person name="Kido T."/>
            <person name="Usui T."/>
            <person name="Hashimoto J."/>
            <person name="Shin-Ya K."/>
            <person name="Miyanaga A."/>
            <person name="Eguchi T."/>
        </authorList>
    </citation>
    <scope>NUCLEOTIDE SEQUENCE [LARGE SCALE GENOMIC DNA]</scope>
    <source>
        <strain evidence="5 6">A-8890</strain>
    </source>
</reference>
<organism evidence="5 6">
    <name type="scientific">Streptomyces graminofaciens</name>
    <dbReference type="NCBI Taxonomy" id="68212"/>
    <lineage>
        <taxon>Bacteria</taxon>
        <taxon>Bacillati</taxon>
        <taxon>Actinomycetota</taxon>
        <taxon>Actinomycetes</taxon>
        <taxon>Kitasatosporales</taxon>
        <taxon>Streptomycetaceae</taxon>
        <taxon>Streptomyces</taxon>
    </lineage>
</organism>
<evidence type="ECO:0000256" key="3">
    <source>
        <dbReference type="ARBA" id="ARBA00023239"/>
    </source>
</evidence>
<dbReference type="PANTHER" id="PTHR30502:SF0">
    <property type="entry name" value="PHOSPHOENOLPYRUVATE CARBOXYLASE FAMILY PROTEIN"/>
    <property type="match status" value="1"/>
</dbReference>
<keyword evidence="3" id="KW-0456">Lyase</keyword>
<dbReference type="InterPro" id="IPR005000">
    <property type="entry name" value="Aldolase/citrate-lyase_domain"/>
</dbReference>
<dbReference type="InterPro" id="IPR050251">
    <property type="entry name" value="HpcH-HpaI_aldolase"/>
</dbReference>
<feature type="domain" description="HpcH/HpaI aldolase/citrate lyase" evidence="4">
    <location>
        <begin position="56"/>
        <end position="243"/>
    </location>
</feature>
<accession>A0ABN5W3G7</accession>
<dbReference type="EMBL" id="AP018448">
    <property type="protein sequence ID" value="BBC38476.1"/>
    <property type="molecule type" value="Genomic_DNA"/>
</dbReference>
<dbReference type="PANTHER" id="PTHR30502">
    <property type="entry name" value="2-KETO-3-DEOXY-L-RHAMNONATE ALDOLASE"/>
    <property type="match status" value="1"/>
</dbReference>
<dbReference type="Pfam" id="PF03328">
    <property type="entry name" value="HpcH_HpaI"/>
    <property type="match status" value="1"/>
</dbReference>
<dbReference type="InterPro" id="IPR015813">
    <property type="entry name" value="Pyrv/PenolPyrv_kinase-like_dom"/>
</dbReference>
<evidence type="ECO:0000313" key="5">
    <source>
        <dbReference type="EMBL" id="BBC38476.1"/>
    </source>
</evidence>
<name>A0ABN5W3G7_9ACTN</name>
<sequence length="296" mass="31511">MPAKAAALFTGPSTDGIPSAPISHFRKAIAVGRPRNIRAKLEAGQRAYGFAVQFPSPELVELGAAAGYDYVWIDAEHGSLDLSDLREMIRAADASGIDSIVRVPDHTPSFIQRVLDLGATGIMAPHVRTLEEATALVASAKYSPVGVRGACPFTRSVNHVSTDWPADYTRADRDVLVFGLIEDIEGVENLEAIAADSGLDALLCGPFDLGQALGLEADVSHPTVRDMHDRVVEACRKAGIEYVTAGVAWEFGAEATNGSRVITVVGDRGSIFEAWGKALQDVRSTLSQFPLQAIAD</sequence>
<evidence type="ECO:0000259" key="4">
    <source>
        <dbReference type="Pfam" id="PF03328"/>
    </source>
</evidence>
<keyword evidence="2" id="KW-0479">Metal-binding</keyword>
<evidence type="ECO:0000313" key="6">
    <source>
        <dbReference type="Proteomes" id="UP001321542"/>
    </source>
</evidence>
<dbReference type="Proteomes" id="UP001321542">
    <property type="component" value="Chromosome"/>
</dbReference>
<keyword evidence="6" id="KW-1185">Reference proteome</keyword>
<evidence type="ECO:0000256" key="1">
    <source>
        <dbReference type="ARBA" id="ARBA00005568"/>
    </source>
</evidence>
<comment type="similarity">
    <text evidence="1">Belongs to the HpcH/HpaI aldolase family.</text>
</comment>
<dbReference type="InterPro" id="IPR040442">
    <property type="entry name" value="Pyrv_kinase-like_dom_sf"/>
</dbReference>
<evidence type="ECO:0000256" key="2">
    <source>
        <dbReference type="ARBA" id="ARBA00022723"/>
    </source>
</evidence>
<proteinExistence type="inferred from homology"/>
<reference evidence="5 6" key="1">
    <citation type="journal article" date="2010" name="ChemBioChem">
        <title>Cloning and characterization of the biosynthetic gene cluster of 16-membered macrolide antibiotic FD-891: involvement of a dual functional cytochrome P450 monooxygenase catalyzing epoxidation and hydroxylation.</title>
        <authorList>
            <person name="Kudo F."/>
            <person name="Motegi A."/>
            <person name="Mizoue K."/>
            <person name="Eguchi T."/>
        </authorList>
    </citation>
    <scope>NUCLEOTIDE SEQUENCE [LARGE SCALE GENOMIC DNA]</scope>
    <source>
        <strain evidence="5 6">A-8890</strain>
    </source>
</reference>
<dbReference type="SUPFAM" id="SSF51621">
    <property type="entry name" value="Phosphoenolpyruvate/pyruvate domain"/>
    <property type="match status" value="1"/>
</dbReference>
<protein>
    <recommendedName>
        <fullName evidence="4">HpcH/HpaI aldolase/citrate lyase domain-containing protein</fullName>
    </recommendedName>
</protein>